<feature type="binding site" evidence="8">
    <location>
        <position position="128"/>
    </location>
    <ligand>
        <name>Zn(2+)</name>
        <dbReference type="ChEBI" id="CHEBI:29105"/>
    </ligand>
</feature>
<dbReference type="PIRSF" id="PIRSF038994">
    <property type="entry name" value="NagA"/>
    <property type="match status" value="1"/>
</dbReference>
<evidence type="ECO:0000256" key="6">
    <source>
        <dbReference type="PIRSR" id="PIRSR038994-1"/>
    </source>
</evidence>
<evidence type="ECO:0000256" key="3">
    <source>
        <dbReference type="ARBA" id="ARBA00022801"/>
    </source>
</evidence>
<dbReference type="GO" id="GO:0008448">
    <property type="term" value="F:N-acetylglucosamine-6-phosphate deacetylase activity"/>
    <property type="evidence" value="ECO:0007669"/>
    <property type="project" value="InterPro"/>
</dbReference>
<evidence type="ECO:0000313" key="10">
    <source>
        <dbReference type="EMBL" id="SEK07346.1"/>
    </source>
</evidence>
<evidence type="ECO:0000313" key="11">
    <source>
        <dbReference type="Proteomes" id="UP000182932"/>
    </source>
</evidence>
<comment type="caution">
    <text evidence="10">The sequence shown here is derived from an EMBL/GenBank/DDBJ whole genome shotgun (WGS) entry which is preliminary data.</text>
</comment>
<organism evidence="10 11">
    <name type="scientific">Marinovum algicola</name>
    <dbReference type="NCBI Taxonomy" id="42444"/>
    <lineage>
        <taxon>Bacteria</taxon>
        <taxon>Pseudomonadati</taxon>
        <taxon>Pseudomonadota</taxon>
        <taxon>Alphaproteobacteria</taxon>
        <taxon>Rhodobacterales</taxon>
        <taxon>Roseobacteraceae</taxon>
        <taxon>Marinovum</taxon>
    </lineage>
</organism>
<dbReference type="AlphaFoldDB" id="A0A975WEF4"/>
<evidence type="ECO:0000259" key="9">
    <source>
        <dbReference type="Pfam" id="PF01979"/>
    </source>
</evidence>
<feature type="binding site" evidence="7">
    <location>
        <position position="226"/>
    </location>
    <ligand>
        <name>substrate</name>
    </ligand>
</feature>
<evidence type="ECO:0000256" key="8">
    <source>
        <dbReference type="PIRSR" id="PIRSR038994-3"/>
    </source>
</evidence>
<keyword evidence="4 5" id="KW-0119">Carbohydrate metabolism</keyword>
<keyword evidence="11" id="KW-1185">Reference proteome</keyword>
<dbReference type="Proteomes" id="UP000182932">
    <property type="component" value="Unassembled WGS sequence"/>
</dbReference>
<feature type="active site" description="Proton donor/acceptor" evidence="6">
    <location>
        <position position="274"/>
    </location>
</feature>
<dbReference type="Gene3D" id="2.30.40.10">
    <property type="entry name" value="Urease, subunit C, domain 1"/>
    <property type="match status" value="1"/>
</dbReference>
<evidence type="ECO:0000256" key="7">
    <source>
        <dbReference type="PIRSR" id="PIRSR038994-2"/>
    </source>
</evidence>
<dbReference type="PANTHER" id="PTHR11113">
    <property type="entry name" value="N-ACETYLGLUCOSAMINE-6-PHOSPHATE DEACETYLASE"/>
    <property type="match status" value="1"/>
</dbReference>
<dbReference type="Gene3D" id="3.20.20.140">
    <property type="entry name" value="Metal-dependent hydrolases"/>
    <property type="match status" value="1"/>
</dbReference>
<feature type="binding site" evidence="7">
    <location>
        <position position="139"/>
    </location>
    <ligand>
        <name>substrate</name>
    </ligand>
</feature>
<dbReference type="EMBL" id="FNYY01000024">
    <property type="protein sequence ID" value="SEK07346.1"/>
    <property type="molecule type" value="Genomic_DNA"/>
</dbReference>
<reference evidence="10 11" key="1">
    <citation type="submission" date="2016-10" db="EMBL/GenBank/DDBJ databases">
        <authorList>
            <person name="Varghese N."/>
            <person name="Submissions S."/>
        </authorList>
    </citation>
    <scope>NUCLEOTIDE SEQUENCE [LARGE SCALE GENOMIC DNA]</scope>
    <source>
        <strain evidence="10 11">FF3</strain>
    </source>
</reference>
<dbReference type="NCBIfam" id="TIGR00221">
    <property type="entry name" value="nagA"/>
    <property type="match status" value="1"/>
</dbReference>
<evidence type="ECO:0000256" key="4">
    <source>
        <dbReference type="ARBA" id="ARBA00023277"/>
    </source>
</evidence>
<proteinExistence type="inferred from homology"/>
<feature type="binding site" evidence="7">
    <location>
        <begin position="218"/>
        <end position="219"/>
    </location>
    <ligand>
        <name>substrate</name>
    </ligand>
</feature>
<accession>A0A975WEF4</accession>
<dbReference type="InterPro" id="IPR032466">
    <property type="entry name" value="Metal_Hydrolase"/>
</dbReference>
<dbReference type="InterPro" id="IPR011059">
    <property type="entry name" value="Metal-dep_hydrolase_composite"/>
</dbReference>
<keyword evidence="2 8" id="KW-0479">Metal-binding</keyword>
<dbReference type="GeneID" id="80820649"/>
<dbReference type="RefSeq" id="WP_074839405.1">
    <property type="nucleotide sequence ID" value="NZ_FNYY01000024.1"/>
</dbReference>
<sequence>MTGKAYTGAAIFDGTTLHENGVLLAEDGICQGIAKAVPEGYREDRLEGGVIAPGFVDLQVNGGGGVMFNDETTVAGVRRIAEAHASTGTLALLPTLITDTPERSRAAVDAVAEAISTGVPGILGVHLEGPHLSLARKGAHDPTLIRPMTDQDEAFLIEAGSCLPNMLVTLAPESVTPAQIARLVKAGVIVSLGHTDCTYATAQQSFAAGARCVTHLFNAMSQLGNREPGLVGATLDAGAVHAGLIADNIHVHAAAIRMACAAKTGPGQIFLVTDAMSTAGSDINGFTLNGRHIRRSNGRLTLSDGTLAGADLDMPTALSVMIKEAGISSASALGMATSAACGVLKNPMGFGSLVAGGPLHAIHLSQGASGEIRFVGKLT</sequence>
<evidence type="ECO:0000256" key="1">
    <source>
        <dbReference type="ARBA" id="ARBA00010716"/>
    </source>
</evidence>
<keyword evidence="3 5" id="KW-0378">Hydrolase</keyword>
<dbReference type="SUPFAM" id="SSF51556">
    <property type="entry name" value="Metallo-dependent hydrolases"/>
    <property type="match status" value="1"/>
</dbReference>
<protein>
    <submittedName>
        <fullName evidence="10">N-acetylglucosamine 6-phosphate deacetylase</fullName>
    </submittedName>
</protein>
<dbReference type="InterPro" id="IPR003764">
    <property type="entry name" value="GlcNAc_6-P_deAcase"/>
</dbReference>
<gene>
    <name evidence="10" type="ORF">SAMN04487940_12432</name>
</gene>
<dbReference type="GO" id="GO:0006046">
    <property type="term" value="P:N-acetylglucosamine catabolic process"/>
    <property type="evidence" value="ECO:0007669"/>
    <property type="project" value="TreeGrafter"/>
</dbReference>
<dbReference type="GO" id="GO:0046872">
    <property type="term" value="F:metal ion binding"/>
    <property type="evidence" value="ECO:0007669"/>
    <property type="project" value="UniProtKB-KW"/>
</dbReference>
<name>A0A975WEF4_9RHOB</name>
<dbReference type="Pfam" id="PF01979">
    <property type="entry name" value="Amidohydro_1"/>
    <property type="match status" value="1"/>
</dbReference>
<dbReference type="SUPFAM" id="SSF51338">
    <property type="entry name" value="Composite domain of metallo-dependent hydrolases"/>
    <property type="match status" value="1"/>
</dbReference>
<comment type="cofactor">
    <cofactor evidence="8">
        <name>a divalent metal cation</name>
        <dbReference type="ChEBI" id="CHEBI:60240"/>
    </cofactor>
    <text evidence="8">Binds 1 divalent metal cation per subunit.</text>
</comment>
<dbReference type="InterPro" id="IPR006680">
    <property type="entry name" value="Amidohydro-rel"/>
</dbReference>
<feature type="binding site" evidence="8">
    <location>
        <position position="215"/>
    </location>
    <ligand>
        <name>Zn(2+)</name>
        <dbReference type="ChEBI" id="CHEBI:29105"/>
    </ligand>
</feature>
<dbReference type="PANTHER" id="PTHR11113:SF14">
    <property type="entry name" value="N-ACETYLGLUCOSAMINE-6-PHOSPHATE DEACETYLASE"/>
    <property type="match status" value="1"/>
</dbReference>
<evidence type="ECO:0000256" key="5">
    <source>
        <dbReference type="PIRNR" id="PIRNR038994"/>
    </source>
</evidence>
<feature type="binding site" evidence="7">
    <location>
        <begin position="307"/>
        <end position="309"/>
    </location>
    <ligand>
        <name>substrate</name>
    </ligand>
</feature>
<feature type="domain" description="Amidohydrolase-related" evidence="9">
    <location>
        <begin position="51"/>
        <end position="355"/>
    </location>
</feature>
<comment type="similarity">
    <text evidence="1 5">Belongs to the metallo-dependent hydrolases superfamily. NagA family.</text>
</comment>
<feature type="binding site" evidence="8">
    <location>
        <position position="194"/>
    </location>
    <ligand>
        <name>Zn(2+)</name>
        <dbReference type="ChEBI" id="CHEBI:29105"/>
    </ligand>
</feature>
<evidence type="ECO:0000256" key="2">
    <source>
        <dbReference type="ARBA" id="ARBA00022723"/>
    </source>
</evidence>
<feature type="binding site" evidence="7">
    <location>
        <position position="250"/>
    </location>
    <ligand>
        <name>substrate</name>
    </ligand>
</feature>